<dbReference type="GO" id="GO:0016020">
    <property type="term" value="C:membrane"/>
    <property type="evidence" value="ECO:0007669"/>
    <property type="project" value="UniProtKB-SubCell"/>
</dbReference>
<evidence type="ECO:0000313" key="7">
    <source>
        <dbReference type="EMBL" id="BBO70539.1"/>
    </source>
</evidence>
<proteinExistence type="predicted"/>
<evidence type="ECO:0000256" key="5">
    <source>
        <dbReference type="ARBA" id="ARBA00023136"/>
    </source>
</evidence>
<dbReference type="Gene3D" id="3.30.700.10">
    <property type="entry name" value="Glycoprotein, Type 4 Pilin"/>
    <property type="match status" value="1"/>
</dbReference>
<dbReference type="AlphaFoldDB" id="A0A5K7YRJ9"/>
<dbReference type="InterPro" id="IPR012902">
    <property type="entry name" value="N_methyl_site"/>
</dbReference>
<dbReference type="KEGG" id="dalk:DSCA_44690"/>
<dbReference type="PRINTS" id="PR00813">
    <property type="entry name" value="BCTERIALGSPG"/>
</dbReference>
<keyword evidence="8" id="KW-1185">Reference proteome</keyword>
<sequence>MAIRTSIASANRSTWEHTKKGYRTVPKANILGFTLIEVMVSVCIIGVLSAIATPFYIGYRERARVVVAISDMKTIETAIFNFFSNNSALPDTLAQVGLDNFRDPWGNPYAYLRIDGGDVTGKGKQRKDHFMVPVNTDFDLYSMGKDGASTSPFTAKASRDDIVRAYNGGFYGKVSDI</sequence>
<dbReference type="OrthoDB" id="5296638at2"/>
<evidence type="ECO:0000256" key="1">
    <source>
        <dbReference type="ARBA" id="ARBA00004167"/>
    </source>
</evidence>
<dbReference type="PANTHER" id="PTHR30093:SF44">
    <property type="entry name" value="TYPE II SECRETION SYSTEM CORE PROTEIN G"/>
    <property type="match status" value="1"/>
</dbReference>
<feature type="transmembrane region" description="Helical" evidence="6">
    <location>
        <begin position="30"/>
        <end position="57"/>
    </location>
</feature>
<keyword evidence="5 6" id="KW-0472">Membrane</keyword>
<dbReference type="NCBIfam" id="TIGR02532">
    <property type="entry name" value="IV_pilin_GFxxxE"/>
    <property type="match status" value="1"/>
</dbReference>
<dbReference type="GO" id="GO:0015627">
    <property type="term" value="C:type II protein secretion system complex"/>
    <property type="evidence" value="ECO:0007669"/>
    <property type="project" value="InterPro"/>
</dbReference>
<dbReference type="Proteomes" id="UP000427906">
    <property type="component" value="Chromosome"/>
</dbReference>
<evidence type="ECO:0000313" key="8">
    <source>
        <dbReference type="Proteomes" id="UP000427906"/>
    </source>
</evidence>
<keyword evidence="3 6" id="KW-0812">Transmembrane</keyword>
<evidence type="ECO:0008006" key="9">
    <source>
        <dbReference type="Google" id="ProtNLM"/>
    </source>
</evidence>
<dbReference type="RefSeq" id="WP_155318481.1">
    <property type="nucleotide sequence ID" value="NZ_AP021874.1"/>
</dbReference>
<dbReference type="SUPFAM" id="SSF54523">
    <property type="entry name" value="Pili subunits"/>
    <property type="match status" value="1"/>
</dbReference>
<dbReference type="InterPro" id="IPR000983">
    <property type="entry name" value="Bac_GSPG_pilin"/>
</dbReference>
<dbReference type="GO" id="GO:0015628">
    <property type="term" value="P:protein secretion by the type II secretion system"/>
    <property type="evidence" value="ECO:0007669"/>
    <property type="project" value="InterPro"/>
</dbReference>
<dbReference type="EMBL" id="AP021874">
    <property type="protein sequence ID" value="BBO70539.1"/>
    <property type="molecule type" value="Genomic_DNA"/>
</dbReference>
<accession>A0A5K7YRJ9</accession>
<evidence type="ECO:0000256" key="3">
    <source>
        <dbReference type="ARBA" id="ARBA00022692"/>
    </source>
</evidence>
<comment type="subcellular location">
    <subcellularLocation>
        <location evidence="1">Membrane</location>
        <topology evidence="1">Single-pass membrane protein</topology>
    </subcellularLocation>
</comment>
<dbReference type="Pfam" id="PF07963">
    <property type="entry name" value="N_methyl"/>
    <property type="match status" value="1"/>
</dbReference>
<evidence type="ECO:0000256" key="4">
    <source>
        <dbReference type="ARBA" id="ARBA00022989"/>
    </source>
</evidence>
<dbReference type="PANTHER" id="PTHR30093">
    <property type="entry name" value="GENERAL SECRETION PATHWAY PROTEIN G"/>
    <property type="match status" value="1"/>
</dbReference>
<evidence type="ECO:0000256" key="2">
    <source>
        <dbReference type="ARBA" id="ARBA00022481"/>
    </source>
</evidence>
<keyword evidence="4 6" id="KW-1133">Transmembrane helix</keyword>
<name>A0A5K7YRJ9_9BACT</name>
<organism evidence="7 8">
    <name type="scientific">Desulfosarcina alkanivorans</name>
    <dbReference type="NCBI Taxonomy" id="571177"/>
    <lineage>
        <taxon>Bacteria</taxon>
        <taxon>Pseudomonadati</taxon>
        <taxon>Thermodesulfobacteriota</taxon>
        <taxon>Desulfobacteria</taxon>
        <taxon>Desulfobacterales</taxon>
        <taxon>Desulfosarcinaceae</taxon>
        <taxon>Desulfosarcina</taxon>
    </lineage>
</organism>
<gene>
    <name evidence="7" type="ORF">DSCA_44690</name>
</gene>
<evidence type="ECO:0000256" key="6">
    <source>
        <dbReference type="SAM" id="Phobius"/>
    </source>
</evidence>
<reference evidence="7 8" key="1">
    <citation type="submission" date="2019-11" db="EMBL/GenBank/DDBJ databases">
        <title>Comparative genomics of hydrocarbon-degrading Desulfosarcina strains.</title>
        <authorList>
            <person name="Watanabe M."/>
            <person name="Kojima H."/>
            <person name="Fukui M."/>
        </authorList>
    </citation>
    <scope>NUCLEOTIDE SEQUENCE [LARGE SCALE GENOMIC DNA]</scope>
    <source>
        <strain evidence="7 8">PL12</strain>
    </source>
</reference>
<protein>
    <recommendedName>
        <fullName evidence="9">Prepilin-type N-terminal cleavage/methylation domain-containing protein</fullName>
    </recommendedName>
</protein>
<dbReference type="InterPro" id="IPR045584">
    <property type="entry name" value="Pilin-like"/>
</dbReference>
<keyword evidence="2" id="KW-0488">Methylation</keyword>